<proteinExistence type="predicted"/>
<feature type="region of interest" description="Disordered" evidence="2">
    <location>
        <begin position="417"/>
        <end position="589"/>
    </location>
</feature>
<comment type="caution">
    <text evidence="3">The sequence shown here is derived from an EMBL/GenBank/DDBJ whole genome shotgun (WGS) entry which is preliminary data.</text>
</comment>
<evidence type="ECO:0008006" key="5">
    <source>
        <dbReference type="Google" id="ProtNLM"/>
    </source>
</evidence>
<feature type="coiled-coil region" evidence="1">
    <location>
        <begin position="130"/>
        <end position="200"/>
    </location>
</feature>
<dbReference type="Proteomes" id="UP001390339">
    <property type="component" value="Unassembled WGS sequence"/>
</dbReference>
<feature type="compositionally biased region" description="Polar residues" evidence="2">
    <location>
        <begin position="498"/>
        <end position="509"/>
    </location>
</feature>
<feature type="compositionally biased region" description="Basic and acidic residues" evidence="2">
    <location>
        <begin position="555"/>
        <end position="589"/>
    </location>
</feature>
<evidence type="ECO:0000256" key="1">
    <source>
        <dbReference type="SAM" id="Coils"/>
    </source>
</evidence>
<keyword evidence="4" id="KW-1185">Reference proteome</keyword>
<accession>A0ABR2JB72</accession>
<name>A0ABR2JB72_9PEZI</name>
<feature type="region of interest" description="Disordered" evidence="2">
    <location>
        <begin position="378"/>
        <end position="404"/>
    </location>
</feature>
<keyword evidence="1" id="KW-0175">Coiled coil</keyword>
<feature type="compositionally biased region" description="Pro residues" evidence="2">
    <location>
        <begin position="391"/>
        <end position="401"/>
    </location>
</feature>
<organism evidence="3 4">
    <name type="scientific">Apiospora arundinis</name>
    <dbReference type="NCBI Taxonomy" id="335852"/>
    <lineage>
        <taxon>Eukaryota</taxon>
        <taxon>Fungi</taxon>
        <taxon>Dikarya</taxon>
        <taxon>Ascomycota</taxon>
        <taxon>Pezizomycotina</taxon>
        <taxon>Sordariomycetes</taxon>
        <taxon>Xylariomycetidae</taxon>
        <taxon>Amphisphaeriales</taxon>
        <taxon>Apiosporaceae</taxon>
        <taxon>Apiospora</taxon>
    </lineage>
</organism>
<reference evidence="3 4" key="1">
    <citation type="journal article" date="2024" name="IMA Fungus">
        <title>Apiospora arundinis, a panoply of carbohydrate-active enzymes and secondary metabolites.</title>
        <authorList>
            <person name="Sorensen T."/>
            <person name="Petersen C."/>
            <person name="Muurmann A.T."/>
            <person name="Christiansen J.V."/>
            <person name="Brundto M.L."/>
            <person name="Overgaard C.K."/>
            <person name="Boysen A.T."/>
            <person name="Wollenberg R.D."/>
            <person name="Larsen T.O."/>
            <person name="Sorensen J.L."/>
            <person name="Nielsen K.L."/>
            <person name="Sondergaard T.E."/>
        </authorList>
    </citation>
    <scope>NUCLEOTIDE SEQUENCE [LARGE SCALE GENOMIC DNA]</scope>
    <source>
        <strain evidence="3 4">AAU 773</strain>
    </source>
</reference>
<dbReference type="EMBL" id="JAPCWZ010000003">
    <property type="protein sequence ID" value="KAK8874811.1"/>
    <property type="molecule type" value="Genomic_DNA"/>
</dbReference>
<evidence type="ECO:0000256" key="2">
    <source>
        <dbReference type="SAM" id="MobiDB-lite"/>
    </source>
</evidence>
<sequence length="589" mass="66481">MAEAALGALGALSAILQIANSLVSSTQKLRRSIRQAKAAPKELQYFCREASNLASLISFFHKLAQNAPEPVKRKERDERDRLLAHVRLQGKIVQGGVKELVSKFIETYGTDIGAMAIWARVLWVIRRPDMEELKLLMVDARNNLALLSSLLMWEEARRRPNNEDKIRDLERQLREVKESAKQARRELREYHEKHTQITVNNRSQQKLDELLISTREIEKHVVRALRTGERRRGSRQEEQRMSPNNVMTDHPGEVEGGGTPPPSPPPDSPFRLPIGPSRPRSPEPGPPPGNIGATEVEKEEVGSIISVSRPLQDSPPANDDALQDDLIEKARSRQSSGTLFKEQRHSSEPVRPTVTVPTTDQVELVGLIKETTRQLGHLRTSIEKQRHLSVPSPPLTAPPPDDIVDVKPVEEAQSRIHLPESLEVQRYSPPVQVPPAPERRRRIPRGVISEERGVRPTDANLYTTNTTSNVPKPEAEPAEEPQKQQGRSLRLAHDQRRLNSYTLAKQKMQQFREEGLPLSPLQAKARQGQTFEERRTRSPRSHKRGSSSSSSLEEGVSRQKERPDKGEERLKPNRDGADTRGSRDGLRKH</sequence>
<feature type="region of interest" description="Disordered" evidence="2">
    <location>
        <begin position="225"/>
        <end position="357"/>
    </location>
</feature>
<feature type="compositionally biased region" description="Basic and acidic residues" evidence="2">
    <location>
        <begin position="225"/>
        <end position="240"/>
    </location>
</feature>
<evidence type="ECO:0000313" key="3">
    <source>
        <dbReference type="EMBL" id="KAK8874811.1"/>
    </source>
</evidence>
<feature type="compositionally biased region" description="Polar residues" evidence="2">
    <location>
        <begin position="460"/>
        <end position="470"/>
    </location>
</feature>
<evidence type="ECO:0000313" key="4">
    <source>
        <dbReference type="Proteomes" id="UP001390339"/>
    </source>
</evidence>
<gene>
    <name evidence="3" type="ORF">PGQ11_005325</name>
</gene>
<feature type="compositionally biased region" description="Pro residues" evidence="2">
    <location>
        <begin position="259"/>
        <end position="268"/>
    </location>
</feature>
<protein>
    <recommendedName>
        <fullName evidence="5">Fungal N-terminal domain-containing protein</fullName>
    </recommendedName>
</protein>